<dbReference type="SUPFAM" id="SSF50978">
    <property type="entry name" value="WD40 repeat-like"/>
    <property type="match status" value="1"/>
</dbReference>
<dbReference type="GeneID" id="25568113"/>
<dbReference type="GO" id="GO:0010970">
    <property type="term" value="P:transport along microtubule"/>
    <property type="evidence" value="ECO:0007669"/>
    <property type="project" value="TreeGrafter"/>
</dbReference>
<keyword evidence="7" id="KW-1185">Reference proteome</keyword>
<dbReference type="EMBL" id="GL349485">
    <property type="protein sequence ID" value="KNC54047.1"/>
    <property type="molecule type" value="Genomic_DNA"/>
</dbReference>
<dbReference type="STRING" id="461836.A0A0L0DP11"/>
<dbReference type="InterPro" id="IPR015943">
    <property type="entry name" value="WD40/YVTN_repeat-like_dom_sf"/>
</dbReference>
<evidence type="ECO:0000256" key="2">
    <source>
        <dbReference type="ARBA" id="ARBA00022490"/>
    </source>
</evidence>
<dbReference type="OrthoDB" id="10261376at2759"/>
<organism evidence="6 7">
    <name type="scientific">Thecamonas trahens ATCC 50062</name>
    <dbReference type="NCBI Taxonomy" id="461836"/>
    <lineage>
        <taxon>Eukaryota</taxon>
        <taxon>Apusozoa</taxon>
        <taxon>Apusomonadida</taxon>
        <taxon>Apusomonadidae</taxon>
        <taxon>Thecamonas</taxon>
    </lineage>
</organism>
<evidence type="ECO:0000256" key="1">
    <source>
        <dbReference type="ARBA" id="ARBA00004496"/>
    </source>
</evidence>
<evidence type="ECO:0000313" key="7">
    <source>
        <dbReference type="Proteomes" id="UP000054408"/>
    </source>
</evidence>
<evidence type="ECO:0000256" key="3">
    <source>
        <dbReference type="ARBA" id="ARBA00022574"/>
    </source>
</evidence>
<dbReference type="GO" id="GO:0045503">
    <property type="term" value="F:dynein light chain binding"/>
    <property type="evidence" value="ECO:0007669"/>
    <property type="project" value="TreeGrafter"/>
</dbReference>
<gene>
    <name evidence="6" type="ORF">AMSG_09709</name>
</gene>
<feature type="compositionally biased region" description="Low complexity" evidence="5">
    <location>
        <begin position="149"/>
        <end position="162"/>
    </location>
</feature>
<evidence type="ECO:0000256" key="4">
    <source>
        <dbReference type="ARBA" id="ARBA00022737"/>
    </source>
</evidence>
<sequence>MARDKGRVRRPVVSGGGDTQVLAAEEAGRAERIREAEARLVALRASLEDRVAAAREAAEARKARADRMRISLAAADGEAAATAEAGGIVADGEAAARARPALADAATGTSSGGDAVSGLARSDVVVHMVVRPRRRETYNKATQTRPLAGEEASGRSAAAAERSGADGTGVGGAEAGKAPDAEEGDDMALAVAALEAAMKSVPPAEREALAETRACAAFVGKAARQMERVLVAEERGKRIEEGREGGADEEEKRGLDIAEVFAIDVRSSGRDERGVCALDWSDAFPELFLVGYGDSYARGNNAFAPRGAVAPGYMELWSLSLPTVPEYVFRAQSPITSAALVRHHGGLVLGGTHSGQVVLWDTRTGLETPVAATQLAGANHGGPVRSAVVAGTANNLTLATISGDGAFITWAADSLAAPTERLNIGCAPSCMAFGSSSPNSFYIGTMTGSLWSVERHGSGKGLAAEYAHHSAMVSALSVSPHTATLDYDLLLATSFDWKTSLWRSDMSSPVYVFDEFVGYLYDVAWSPRHPSVFATAGARGRIQLWDLLVSPKEPVASIGIGESLTVTSLAFSSDGSRLLAGDTSGHTAVIRVTGAAPGDDDFDRLDAVLSALEQAL</sequence>
<dbReference type="Pfam" id="PF00400">
    <property type="entry name" value="WD40"/>
    <property type="match status" value="1"/>
</dbReference>
<keyword evidence="3" id="KW-0853">WD repeat</keyword>
<evidence type="ECO:0000313" key="6">
    <source>
        <dbReference type="EMBL" id="KNC54047.1"/>
    </source>
</evidence>
<name>A0A0L0DP11_THETB</name>
<dbReference type="Proteomes" id="UP000054408">
    <property type="component" value="Unassembled WGS sequence"/>
</dbReference>
<feature type="region of interest" description="Disordered" evidence="5">
    <location>
        <begin position="135"/>
        <end position="183"/>
    </location>
</feature>
<dbReference type="eggNOG" id="KOG1587">
    <property type="taxonomic scope" value="Eukaryota"/>
</dbReference>
<dbReference type="GO" id="GO:0045504">
    <property type="term" value="F:dynein heavy chain binding"/>
    <property type="evidence" value="ECO:0007669"/>
    <property type="project" value="TreeGrafter"/>
</dbReference>
<reference evidence="6 7" key="1">
    <citation type="submission" date="2010-05" db="EMBL/GenBank/DDBJ databases">
        <title>The Genome Sequence of Thecamonas trahens ATCC 50062.</title>
        <authorList>
            <consortium name="The Broad Institute Genome Sequencing Platform"/>
            <person name="Russ C."/>
            <person name="Cuomo C."/>
            <person name="Shea T."/>
            <person name="Young S.K."/>
            <person name="Zeng Q."/>
            <person name="Koehrsen M."/>
            <person name="Haas B."/>
            <person name="Borodovsky M."/>
            <person name="Guigo R."/>
            <person name="Alvarado L."/>
            <person name="Berlin A."/>
            <person name="Bochicchio J."/>
            <person name="Borenstein D."/>
            <person name="Chapman S."/>
            <person name="Chen Z."/>
            <person name="Freedman E."/>
            <person name="Gellesch M."/>
            <person name="Goldberg J."/>
            <person name="Griggs A."/>
            <person name="Gujja S."/>
            <person name="Heilman E."/>
            <person name="Heiman D."/>
            <person name="Hepburn T."/>
            <person name="Howarth C."/>
            <person name="Jen D."/>
            <person name="Larson L."/>
            <person name="Mehta T."/>
            <person name="Park D."/>
            <person name="Pearson M."/>
            <person name="Roberts A."/>
            <person name="Saif S."/>
            <person name="Shenoy N."/>
            <person name="Sisk P."/>
            <person name="Stolte C."/>
            <person name="Sykes S."/>
            <person name="Thomson T."/>
            <person name="Walk T."/>
            <person name="White J."/>
            <person name="Yandava C."/>
            <person name="Burger G."/>
            <person name="Gray M.W."/>
            <person name="Holland P.W.H."/>
            <person name="King N."/>
            <person name="Lang F.B.F."/>
            <person name="Roger A.J."/>
            <person name="Ruiz-Trillo I."/>
            <person name="Lander E."/>
            <person name="Nusbaum C."/>
        </authorList>
    </citation>
    <scope>NUCLEOTIDE SEQUENCE [LARGE SCALE GENOMIC DNA]</scope>
    <source>
        <strain evidence="6 7">ATCC 50062</strain>
    </source>
</reference>
<dbReference type="Gene3D" id="2.130.10.10">
    <property type="entry name" value="YVTN repeat-like/Quinoprotein amine dehydrogenase"/>
    <property type="match status" value="2"/>
</dbReference>
<dbReference type="AlphaFoldDB" id="A0A0L0DP11"/>
<dbReference type="GO" id="GO:0005868">
    <property type="term" value="C:cytoplasmic dynein complex"/>
    <property type="evidence" value="ECO:0007669"/>
    <property type="project" value="TreeGrafter"/>
</dbReference>
<protein>
    <submittedName>
        <fullName evidence="6">Cytoplasmic dynein 1 intermediate chain 2</fullName>
    </submittedName>
</protein>
<feature type="region of interest" description="Disordered" evidence="5">
    <location>
        <begin position="1"/>
        <end position="20"/>
    </location>
</feature>
<dbReference type="RefSeq" id="XP_013754058.1">
    <property type="nucleotide sequence ID" value="XM_013898604.1"/>
</dbReference>
<keyword evidence="2" id="KW-0963">Cytoplasm</keyword>
<proteinExistence type="predicted"/>
<dbReference type="PANTHER" id="PTHR12442:SF22">
    <property type="entry name" value="CYTOPLASMIC DYNEIN 1 INTERMEDIATE CHAIN-RELATED"/>
    <property type="match status" value="1"/>
</dbReference>
<keyword evidence="4" id="KW-0677">Repeat</keyword>
<dbReference type="InterPro" id="IPR050687">
    <property type="entry name" value="Dynein_IC"/>
</dbReference>
<dbReference type="InterPro" id="IPR036322">
    <property type="entry name" value="WD40_repeat_dom_sf"/>
</dbReference>
<comment type="subcellular location">
    <subcellularLocation>
        <location evidence="1">Cytoplasm</location>
    </subcellularLocation>
</comment>
<feature type="compositionally biased region" description="Basic residues" evidence="5">
    <location>
        <begin position="1"/>
        <end position="10"/>
    </location>
</feature>
<evidence type="ECO:0000256" key="5">
    <source>
        <dbReference type="SAM" id="MobiDB-lite"/>
    </source>
</evidence>
<dbReference type="PANTHER" id="PTHR12442">
    <property type="entry name" value="DYNEIN INTERMEDIATE CHAIN"/>
    <property type="match status" value="1"/>
</dbReference>
<dbReference type="SMART" id="SM00320">
    <property type="entry name" value="WD40"/>
    <property type="match status" value="5"/>
</dbReference>
<dbReference type="OMA" id="DGAFITW"/>
<dbReference type="InterPro" id="IPR001680">
    <property type="entry name" value="WD40_rpt"/>
</dbReference>
<dbReference type="GO" id="GO:0005737">
    <property type="term" value="C:cytoplasm"/>
    <property type="evidence" value="ECO:0007669"/>
    <property type="project" value="UniProtKB-SubCell"/>
</dbReference>
<accession>A0A0L0DP11</accession>